<keyword evidence="4" id="KW-0508">mRNA splicing</keyword>
<dbReference type="GO" id="GO:0071004">
    <property type="term" value="C:U2-type prespliceosome"/>
    <property type="evidence" value="ECO:0007669"/>
    <property type="project" value="TreeGrafter"/>
</dbReference>
<evidence type="ECO:0000313" key="8">
    <source>
        <dbReference type="EMBL" id="JAS47104.1"/>
    </source>
</evidence>
<reference evidence="8" key="1">
    <citation type="submission" date="2015-11" db="EMBL/GenBank/DDBJ databases">
        <title>De novo transcriptome assembly of four potential Pierce s Disease insect vectors from Arizona vineyards.</title>
        <authorList>
            <person name="Tassone E.E."/>
        </authorList>
    </citation>
    <scope>NUCLEOTIDE SEQUENCE</scope>
</reference>
<dbReference type="PANTHER" id="PTHR17204">
    <property type="entry name" value="PRE-MRNA PROCESSING PROTEIN PRP39-RELATED"/>
    <property type="match status" value="1"/>
</dbReference>
<dbReference type="GO" id="GO:0005685">
    <property type="term" value="C:U1 snRNP"/>
    <property type="evidence" value="ECO:0007669"/>
    <property type="project" value="TreeGrafter"/>
</dbReference>
<evidence type="ECO:0000256" key="4">
    <source>
        <dbReference type="ARBA" id="ARBA00023187"/>
    </source>
</evidence>
<evidence type="ECO:0000256" key="7">
    <source>
        <dbReference type="SAM" id="MobiDB-lite"/>
    </source>
</evidence>
<dbReference type="GO" id="GO:0030627">
    <property type="term" value="F:pre-mRNA 5'-splice site binding"/>
    <property type="evidence" value="ECO:0007669"/>
    <property type="project" value="TreeGrafter"/>
</dbReference>
<feature type="compositionally biased region" description="Polar residues" evidence="7">
    <location>
        <begin position="14"/>
        <end position="31"/>
    </location>
</feature>
<evidence type="ECO:0000256" key="1">
    <source>
        <dbReference type="ARBA" id="ARBA00004123"/>
    </source>
</evidence>
<evidence type="ECO:0000256" key="2">
    <source>
        <dbReference type="ARBA" id="ARBA00022664"/>
    </source>
</evidence>
<name>A0A1B6FAD8_9HEMI</name>
<keyword evidence="3" id="KW-0677">Repeat</keyword>
<evidence type="ECO:0000256" key="5">
    <source>
        <dbReference type="ARBA" id="ARBA00023242"/>
    </source>
</evidence>
<dbReference type="Gene3D" id="1.25.40.10">
    <property type="entry name" value="Tetratricopeptide repeat domain"/>
    <property type="match status" value="1"/>
</dbReference>
<comment type="subcellular location">
    <subcellularLocation>
        <location evidence="1">Nucleus</location>
    </subcellularLocation>
</comment>
<dbReference type="Pfam" id="PF23240">
    <property type="entry name" value="HAT_PRP39_N"/>
    <property type="match status" value="1"/>
</dbReference>
<protein>
    <recommendedName>
        <fullName evidence="9">Suppressor of forked domain-containing protein</fullName>
    </recommendedName>
</protein>
<dbReference type="EMBL" id="GECZ01022665">
    <property type="protein sequence ID" value="JAS47104.1"/>
    <property type="molecule type" value="Transcribed_RNA"/>
</dbReference>
<proteinExistence type="inferred from homology"/>
<comment type="similarity">
    <text evidence="6">Belongs to the PRP39 family.</text>
</comment>
<feature type="region of interest" description="Disordered" evidence="7">
    <location>
        <begin position="1"/>
        <end position="31"/>
    </location>
</feature>
<accession>A0A1B6FAD8</accession>
<dbReference type="GO" id="GO:0000243">
    <property type="term" value="C:commitment complex"/>
    <property type="evidence" value="ECO:0007669"/>
    <property type="project" value="TreeGrafter"/>
</dbReference>
<keyword evidence="2" id="KW-0507">mRNA processing</keyword>
<dbReference type="InterPro" id="IPR011990">
    <property type="entry name" value="TPR-like_helical_dom_sf"/>
</dbReference>
<dbReference type="SMART" id="SM00386">
    <property type="entry name" value="HAT"/>
    <property type="match status" value="2"/>
</dbReference>
<dbReference type="AlphaFoldDB" id="A0A1B6FAD8"/>
<dbReference type="InterPro" id="IPR003107">
    <property type="entry name" value="HAT"/>
</dbReference>
<dbReference type="PANTHER" id="PTHR17204:SF5">
    <property type="entry name" value="PRE-MRNA-PROCESSING FACTOR 39"/>
    <property type="match status" value="1"/>
</dbReference>
<keyword evidence="5" id="KW-0539">Nucleus</keyword>
<evidence type="ECO:0000256" key="6">
    <source>
        <dbReference type="ARBA" id="ARBA00038019"/>
    </source>
</evidence>
<sequence>MAEINANVEDVVESMNNQPTETNSNGCNESGVSVDETKLLFSESDMISGVDLNDTQMQSMTESEVEAILDETKVSVSKTTEPEIKMNDTNCTMKRKHEDDEDAVGNVKKTAVNGTSNEEAAAEVDVKVEVVEEVTKAEPAIVKTKLPELEKYWKTVQDEPSDFTGWTLLLHYVDQENDVEAAREAYDAFLAHYPYCYGYWRKYADYENRKGDKKKCDEVLERGLKAIPLSVDLWLHYLTYVRNNQ</sequence>
<dbReference type="SUPFAM" id="SSF48452">
    <property type="entry name" value="TPR-like"/>
    <property type="match status" value="1"/>
</dbReference>
<evidence type="ECO:0000256" key="3">
    <source>
        <dbReference type="ARBA" id="ARBA00022737"/>
    </source>
</evidence>
<dbReference type="GO" id="GO:0000395">
    <property type="term" value="P:mRNA 5'-splice site recognition"/>
    <property type="evidence" value="ECO:0007669"/>
    <property type="project" value="TreeGrafter"/>
</dbReference>
<evidence type="ECO:0008006" key="9">
    <source>
        <dbReference type="Google" id="ProtNLM"/>
    </source>
</evidence>
<gene>
    <name evidence="8" type="ORF">g.4988</name>
</gene>
<organism evidence="8">
    <name type="scientific">Cuerna arida</name>
    <dbReference type="NCBI Taxonomy" id="1464854"/>
    <lineage>
        <taxon>Eukaryota</taxon>
        <taxon>Metazoa</taxon>
        <taxon>Ecdysozoa</taxon>
        <taxon>Arthropoda</taxon>
        <taxon>Hexapoda</taxon>
        <taxon>Insecta</taxon>
        <taxon>Pterygota</taxon>
        <taxon>Neoptera</taxon>
        <taxon>Paraneoptera</taxon>
        <taxon>Hemiptera</taxon>
        <taxon>Auchenorrhyncha</taxon>
        <taxon>Membracoidea</taxon>
        <taxon>Cicadellidae</taxon>
        <taxon>Cicadellinae</taxon>
        <taxon>Proconiini</taxon>
        <taxon>Cuerna</taxon>
    </lineage>
</organism>
<feature type="non-terminal residue" evidence="8">
    <location>
        <position position="245"/>
    </location>
</feature>